<keyword evidence="3" id="KW-1185">Reference proteome</keyword>
<reference evidence="3" key="1">
    <citation type="journal article" date="2021" name="Curr. Microbiol.">
        <title>Complete genome of nocamycin-producing strain Saccharothrix syringae NRRL B-16468 reveals the biosynthetic potential for secondary metabolites.</title>
        <authorList>
            <person name="Mo X."/>
            <person name="Yang S."/>
        </authorList>
    </citation>
    <scope>NUCLEOTIDE SEQUENCE [LARGE SCALE GENOMIC DNA]</scope>
    <source>
        <strain evidence="3">ATCC 51364 / DSM 43886 / JCM 6844 / KCTC 9398 / NBRC 14523 / NRRL B-16468 / INA 2240</strain>
    </source>
</reference>
<dbReference type="RefSeq" id="WP_033433124.1">
    <property type="nucleotide sequence ID" value="NZ_CP034550.1"/>
</dbReference>
<evidence type="ECO:0000256" key="1">
    <source>
        <dbReference type="SAM" id="MobiDB-lite"/>
    </source>
</evidence>
<feature type="region of interest" description="Disordered" evidence="1">
    <location>
        <begin position="14"/>
        <end position="89"/>
    </location>
</feature>
<gene>
    <name evidence="2" type="ORF">EKG83_19930</name>
</gene>
<dbReference type="AlphaFoldDB" id="A0A5Q0GZX4"/>
<dbReference type="EMBL" id="CP034550">
    <property type="protein sequence ID" value="QFZ19403.1"/>
    <property type="molecule type" value="Genomic_DNA"/>
</dbReference>
<evidence type="ECO:0000313" key="3">
    <source>
        <dbReference type="Proteomes" id="UP000325787"/>
    </source>
</evidence>
<name>A0A5Q0GZX4_SACSY</name>
<accession>A0A5Q0GZX4</accession>
<sequence>MAADAIPTALKAVVPGNPTSRRVGGAMGGIGPRVPAEGGLNHPTRTPSGRVVKSSAAPARRGTEGRRPAGTSRASLCADPAECRDSDED</sequence>
<dbReference type="KEGG" id="ssyi:EKG83_19930"/>
<proteinExistence type="predicted"/>
<protein>
    <submittedName>
        <fullName evidence="2">Uncharacterized protein</fullName>
    </submittedName>
</protein>
<organism evidence="2 3">
    <name type="scientific">Saccharothrix syringae</name>
    <name type="common">Nocardiopsis syringae</name>
    <dbReference type="NCBI Taxonomy" id="103733"/>
    <lineage>
        <taxon>Bacteria</taxon>
        <taxon>Bacillati</taxon>
        <taxon>Actinomycetota</taxon>
        <taxon>Actinomycetes</taxon>
        <taxon>Pseudonocardiales</taxon>
        <taxon>Pseudonocardiaceae</taxon>
        <taxon>Saccharothrix</taxon>
    </lineage>
</organism>
<evidence type="ECO:0000313" key="2">
    <source>
        <dbReference type="EMBL" id="QFZ19403.1"/>
    </source>
</evidence>
<dbReference type="Proteomes" id="UP000325787">
    <property type="component" value="Chromosome"/>
</dbReference>